<protein>
    <submittedName>
        <fullName evidence="2">Uncharacterized protein</fullName>
    </submittedName>
</protein>
<evidence type="ECO:0000313" key="3">
    <source>
        <dbReference type="Proteomes" id="UP001498421"/>
    </source>
</evidence>
<reference evidence="2 3" key="1">
    <citation type="journal article" date="2025" name="Microbiol. Resour. Announc.">
        <title>Draft genome sequences for Neonectria magnoliae and Neonectria punicea, canker pathogens of Liriodendron tulipifera and Acer saccharum in West Virginia.</title>
        <authorList>
            <person name="Petronek H.M."/>
            <person name="Kasson M.T."/>
            <person name="Metheny A.M."/>
            <person name="Stauder C.M."/>
            <person name="Lovett B."/>
            <person name="Lynch S.C."/>
            <person name="Garnas J.R."/>
            <person name="Kasson L.R."/>
            <person name="Stajich J.E."/>
        </authorList>
    </citation>
    <scope>NUCLEOTIDE SEQUENCE [LARGE SCALE GENOMIC DNA]</scope>
    <source>
        <strain evidence="2 3">NRRL 64651</strain>
    </source>
</reference>
<proteinExistence type="predicted"/>
<sequence>MLKVDRVMNWLESETSQLLWVDGNQILQRQKFSASFVVPLLIFGKSSFETCFALRNFYGDCGSIRLSNFRTLAQSPLRQLLKQRPEVWNALSDHFTEEKARDISILWNVTGDGIDAKDFAMKELNDLVKESIPPVKILLTAPLYRESQTAQLSSRSLALKTLSSAATRRPQKSLSMHIMKNDMALVPQKLRKSRKRDAKPFASRSYP</sequence>
<organism evidence="2 3">
    <name type="scientific">Neonectria magnoliae</name>
    <dbReference type="NCBI Taxonomy" id="2732573"/>
    <lineage>
        <taxon>Eukaryota</taxon>
        <taxon>Fungi</taxon>
        <taxon>Dikarya</taxon>
        <taxon>Ascomycota</taxon>
        <taxon>Pezizomycotina</taxon>
        <taxon>Sordariomycetes</taxon>
        <taxon>Hypocreomycetidae</taxon>
        <taxon>Hypocreales</taxon>
        <taxon>Nectriaceae</taxon>
        <taxon>Neonectria</taxon>
    </lineage>
</organism>
<name>A0ABR1HY56_9HYPO</name>
<gene>
    <name evidence="2" type="ORF">QQZ08_007263</name>
</gene>
<comment type="caution">
    <text evidence="2">The sequence shown here is derived from an EMBL/GenBank/DDBJ whole genome shotgun (WGS) entry which is preliminary data.</text>
</comment>
<dbReference type="EMBL" id="JAZAVK010000069">
    <property type="protein sequence ID" value="KAK7426233.1"/>
    <property type="molecule type" value="Genomic_DNA"/>
</dbReference>
<dbReference type="Proteomes" id="UP001498421">
    <property type="component" value="Unassembled WGS sequence"/>
</dbReference>
<evidence type="ECO:0000313" key="2">
    <source>
        <dbReference type="EMBL" id="KAK7426233.1"/>
    </source>
</evidence>
<feature type="region of interest" description="Disordered" evidence="1">
    <location>
        <begin position="185"/>
        <end position="207"/>
    </location>
</feature>
<evidence type="ECO:0000256" key="1">
    <source>
        <dbReference type="SAM" id="MobiDB-lite"/>
    </source>
</evidence>
<keyword evidence="3" id="KW-1185">Reference proteome</keyword>
<accession>A0ABR1HY56</accession>